<dbReference type="OrthoDB" id="104635at2759"/>
<evidence type="ECO:0000313" key="1">
    <source>
        <dbReference type="EMBL" id="POM79268.1"/>
    </source>
</evidence>
<comment type="caution">
    <text evidence="1">The sequence shown here is derived from an EMBL/GenBank/DDBJ whole genome shotgun (WGS) entry which is preliminary data.</text>
</comment>
<evidence type="ECO:0000313" key="2">
    <source>
        <dbReference type="Proteomes" id="UP000237271"/>
    </source>
</evidence>
<accession>A0A2P4YN87</accession>
<organism evidence="1 2">
    <name type="scientific">Phytophthora palmivora</name>
    <dbReference type="NCBI Taxonomy" id="4796"/>
    <lineage>
        <taxon>Eukaryota</taxon>
        <taxon>Sar</taxon>
        <taxon>Stramenopiles</taxon>
        <taxon>Oomycota</taxon>
        <taxon>Peronosporomycetes</taxon>
        <taxon>Peronosporales</taxon>
        <taxon>Peronosporaceae</taxon>
        <taxon>Phytophthora</taxon>
    </lineage>
</organism>
<sequence>MLAVLGPRSINEKKFTCWSPQLRALGLDWDTDLRVVSMPNEKITKALSPQLSDAHTSLSAVRISSPRLFVHLSCEILVSAHRRIASQSHRGGKIHISNDARLDLQWFQHILQHYPLRSVPLRFFDDLPEPDVHLYIDASDVGLCALRPARREFIRFKFHEAEQRLLRQRQMSINIREQLWTVLAWLCSDSWRPRNSSEMPHVPCWIDNRSAVALCNHLGSREAMAQ</sequence>
<keyword evidence="2" id="KW-1185">Reference proteome</keyword>
<gene>
    <name evidence="1" type="ORF">PHPALM_3117</name>
</gene>
<proteinExistence type="predicted"/>
<reference evidence="1 2" key="1">
    <citation type="journal article" date="2017" name="Genome Biol. Evol.">
        <title>Phytophthora megakarya and P. palmivora, closely related causal agents of cacao black pod rot, underwent increases in genome sizes and gene numbers by different mechanisms.</title>
        <authorList>
            <person name="Ali S.S."/>
            <person name="Shao J."/>
            <person name="Lary D.J."/>
            <person name="Kronmiller B."/>
            <person name="Shen D."/>
            <person name="Strem M.D."/>
            <person name="Amoako-Attah I."/>
            <person name="Akrofi A.Y."/>
            <person name="Begoude B.A."/>
            <person name="Ten Hoopen G.M."/>
            <person name="Coulibaly K."/>
            <person name="Kebe B.I."/>
            <person name="Melnick R.L."/>
            <person name="Guiltinan M.J."/>
            <person name="Tyler B.M."/>
            <person name="Meinhardt L.W."/>
            <person name="Bailey B.A."/>
        </authorList>
    </citation>
    <scope>NUCLEOTIDE SEQUENCE [LARGE SCALE GENOMIC DNA]</scope>
    <source>
        <strain evidence="2">sbr112.9</strain>
    </source>
</reference>
<protein>
    <submittedName>
        <fullName evidence="1">Uncharacterized protein</fullName>
    </submittedName>
</protein>
<dbReference type="Proteomes" id="UP000237271">
    <property type="component" value="Unassembled WGS sequence"/>
</dbReference>
<dbReference type="EMBL" id="NCKW01001819">
    <property type="protein sequence ID" value="POM79268.1"/>
    <property type="molecule type" value="Genomic_DNA"/>
</dbReference>
<dbReference type="AlphaFoldDB" id="A0A2P4YN87"/>
<name>A0A2P4YN87_9STRA</name>